<keyword evidence="2" id="KW-0808">Transferase</keyword>
<feature type="domain" description="Methyltransferase" evidence="1">
    <location>
        <begin position="157"/>
        <end position="293"/>
    </location>
</feature>
<dbReference type="Gene3D" id="3.40.50.150">
    <property type="entry name" value="Vaccinia Virus protein VP39"/>
    <property type="match status" value="1"/>
</dbReference>
<organism evidence="2 3">
    <name type="scientific">Paenibacillus yanchengensis</name>
    <dbReference type="NCBI Taxonomy" id="2035833"/>
    <lineage>
        <taxon>Bacteria</taxon>
        <taxon>Bacillati</taxon>
        <taxon>Bacillota</taxon>
        <taxon>Bacilli</taxon>
        <taxon>Bacillales</taxon>
        <taxon>Paenibacillaceae</taxon>
        <taxon>Paenibacillus</taxon>
    </lineage>
</organism>
<dbReference type="Pfam" id="PF13679">
    <property type="entry name" value="Methyltransf_32"/>
    <property type="match status" value="1"/>
</dbReference>
<accession>A0ABW4YGW6</accession>
<evidence type="ECO:0000313" key="2">
    <source>
        <dbReference type="EMBL" id="MFD2114842.1"/>
    </source>
</evidence>
<protein>
    <submittedName>
        <fullName evidence="2">Class I SAM-dependent methyltransferase</fullName>
    </submittedName>
</protein>
<proteinExistence type="predicted"/>
<dbReference type="PANTHER" id="PTHR13369:SF3">
    <property type="entry name" value="METHYLTRANSFERASE DOMAIN-CONTAINING PROTEIN"/>
    <property type="match status" value="1"/>
</dbReference>
<keyword evidence="3" id="KW-1185">Reference proteome</keyword>
<dbReference type="CDD" id="cd02440">
    <property type="entry name" value="AdoMet_MTases"/>
    <property type="match status" value="1"/>
</dbReference>
<dbReference type="SUPFAM" id="SSF53335">
    <property type="entry name" value="S-adenosyl-L-methionine-dependent methyltransferases"/>
    <property type="match status" value="1"/>
</dbReference>
<gene>
    <name evidence="2" type="ORF">ACFSJH_03690</name>
</gene>
<dbReference type="GO" id="GO:0032259">
    <property type="term" value="P:methylation"/>
    <property type="evidence" value="ECO:0007669"/>
    <property type="project" value="UniProtKB-KW"/>
</dbReference>
<dbReference type="EMBL" id="JBHUHO010000010">
    <property type="protein sequence ID" value="MFD2114842.1"/>
    <property type="molecule type" value="Genomic_DNA"/>
</dbReference>
<evidence type="ECO:0000313" key="3">
    <source>
        <dbReference type="Proteomes" id="UP001597362"/>
    </source>
</evidence>
<dbReference type="InterPro" id="IPR029063">
    <property type="entry name" value="SAM-dependent_MTases_sf"/>
</dbReference>
<dbReference type="GO" id="GO:0008168">
    <property type="term" value="F:methyltransferase activity"/>
    <property type="evidence" value="ECO:0007669"/>
    <property type="project" value="UniProtKB-KW"/>
</dbReference>
<comment type="caution">
    <text evidence="2">The sequence shown here is derived from an EMBL/GenBank/DDBJ whole genome shotgun (WGS) entry which is preliminary data.</text>
</comment>
<evidence type="ECO:0000259" key="1">
    <source>
        <dbReference type="Pfam" id="PF13679"/>
    </source>
</evidence>
<dbReference type="PANTHER" id="PTHR13369">
    <property type="match status" value="1"/>
</dbReference>
<dbReference type="Proteomes" id="UP001597362">
    <property type="component" value="Unassembled WGS sequence"/>
</dbReference>
<sequence>MMNEDWSLQLLDWMKQGKLLQAVLSQPRRKDGSVAAKVEVKAIMLRQQLHFQFITYKNNQVFHDNIVAEQAEEKLVTMIEEHYRQVLFQTTEQKVQLFLSKKGKPLMRVLEQTKKPTSSLEHNRTKKRIFPEGEPISFLVELGIMSKEGKIFAKKQDKYRQINRFLEMVADTLPALPPNKPLTIVDFGCGKSYLTFALYYMLTEVHGRQVTMVGLDLKVDVIEHCEQLARQLNYEGLRFLVGDIAQYNDLEQVDMVVTLHACDTATDAALAKAVQWGASVIMSVPCCQHQLFKQLENANLTPLLSHGLLKERFTALVTDAARSHLLQTVGYKVQMLEFIDLEHTPKNIMIRATKVENSGISKQKWEEYLCYKETLHIEPALEQMLNI</sequence>
<keyword evidence="2" id="KW-0489">Methyltransferase</keyword>
<name>A0ABW4YGW6_9BACL</name>
<dbReference type="InterPro" id="IPR025714">
    <property type="entry name" value="Methyltranfer_dom"/>
</dbReference>
<reference evidence="3" key="1">
    <citation type="journal article" date="2019" name="Int. J. Syst. Evol. Microbiol.">
        <title>The Global Catalogue of Microorganisms (GCM) 10K type strain sequencing project: providing services to taxonomists for standard genome sequencing and annotation.</title>
        <authorList>
            <consortium name="The Broad Institute Genomics Platform"/>
            <consortium name="The Broad Institute Genome Sequencing Center for Infectious Disease"/>
            <person name="Wu L."/>
            <person name="Ma J."/>
        </authorList>
    </citation>
    <scope>NUCLEOTIDE SEQUENCE [LARGE SCALE GENOMIC DNA]</scope>
    <source>
        <strain evidence="3">GH52</strain>
    </source>
</reference>
<dbReference type="RefSeq" id="WP_377769867.1">
    <property type="nucleotide sequence ID" value="NZ_JBHUHO010000010.1"/>
</dbReference>